<comment type="similarity">
    <text evidence="1 6">Belongs to the glutaredoxin family.</text>
</comment>
<evidence type="ECO:0000256" key="2">
    <source>
        <dbReference type="ARBA" id="ARBA00022448"/>
    </source>
</evidence>
<dbReference type="InterPro" id="IPR011900">
    <property type="entry name" value="GRX_bact"/>
</dbReference>
<evidence type="ECO:0000256" key="6">
    <source>
        <dbReference type="RuleBase" id="RU364065"/>
    </source>
</evidence>
<keyword evidence="5 6" id="KW-0676">Redox-active center</keyword>
<dbReference type="InterPro" id="IPR014025">
    <property type="entry name" value="Glutaredoxin_subgr"/>
</dbReference>
<dbReference type="NCBIfam" id="TIGR02181">
    <property type="entry name" value="GRX_bact"/>
    <property type="match status" value="1"/>
</dbReference>
<keyword evidence="3 6" id="KW-0249">Electron transport</keyword>
<dbReference type="InterPro" id="IPR036249">
    <property type="entry name" value="Thioredoxin-like_sf"/>
</dbReference>
<feature type="domain" description="GST N-terminal" evidence="7">
    <location>
        <begin position="2"/>
        <end position="85"/>
    </location>
</feature>
<dbReference type="EMBL" id="BMFF01000002">
    <property type="protein sequence ID" value="GGC92202.1"/>
    <property type="molecule type" value="Genomic_DNA"/>
</dbReference>
<gene>
    <name evidence="8" type="ORF">GCM10007418_09740</name>
</gene>
<evidence type="ECO:0000256" key="4">
    <source>
        <dbReference type="ARBA" id="ARBA00023157"/>
    </source>
</evidence>
<evidence type="ECO:0000313" key="9">
    <source>
        <dbReference type="Proteomes" id="UP000638188"/>
    </source>
</evidence>
<dbReference type="Pfam" id="PF00462">
    <property type="entry name" value="Glutaredoxin"/>
    <property type="match status" value="1"/>
</dbReference>
<evidence type="ECO:0000256" key="3">
    <source>
        <dbReference type="ARBA" id="ARBA00022982"/>
    </source>
</evidence>
<protein>
    <recommendedName>
        <fullName evidence="6">Glutaredoxin</fullName>
    </recommendedName>
</protein>
<evidence type="ECO:0000259" key="7">
    <source>
        <dbReference type="PROSITE" id="PS50404"/>
    </source>
</evidence>
<dbReference type="CDD" id="cd03418">
    <property type="entry name" value="GRX_GRXb_1_3_like"/>
    <property type="match status" value="1"/>
</dbReference>
<dbReference type="Gene3D" id="3.40.30.10">
    <property type="entry name" value="Glutaredoxin"/>
    <property type="match status" value="1"/>
</dbReference>
<evidence type="ECO:0000256" key="5">
    <source>
        <dbReference type="ARBA" id="ARBA00023284"/>
    </source>
</evidence>
<dbReference type="InterPro" id="IPR011767">
    <property type="entry name" value="GLR_AS"/>
</dbReference>
<keyword evidence="4" id="KW-1015">Disulfide bond</keyword>
<dbReference type="SUPFAM" id="SSF52833">
    <property type="entry name" value="Thioredoxin-like"/>
    <property type="match status" value="1"/>
</dbReference>
<dbReference type="Proteomes" id="UP000638188">
    <property type="component" value="Unassembled WGS sequence"/>
</dbReference>
<dbReference type="PROSITE" id="PS51354">
    <property type="entry name" value="GLUTAREDOXIN_2"/>
    <property type="match status" value="1"/>
</dbReference>
<keyword evidence="2 6" id="KW-0813">Transport</keyword>
<comment type="caution">
    <text evidence="8">The sequence shown here is derived from an EMBL/GenBank/DDBJ whole genome shotgun (WGS) entry which is preliminary data.</text>
</comment>
<comment type="function">
    <text evidence="6">Has a glutathione-disulfide oxidoreductase activity in the presence of NADPH and glutathione reductase. Reduces low molecular weight disulfides and proteins.</text>
</comment>
<dbReference type="InterPro" id="IPR002109">
    <property type="entry name" value="Glutaredoxin"/>
</dbReference>
<dbReference type="PANTHER" id="PTHR45694">
    <property type="entry name" value="GLUTAREDOXIN 2"/>
    <property type="match status" value="1"/>
</dbReference>
<dbReference type="PRINTS" id="PR00160">
    <property type="entry name" value="GLUTAREDOXIN"/>
</dbReference>
<dbReference type="PANTHER" id="PTHR45694:SF18">
    <property type="entry name" value="GLUTAREDOXIN-1-RELATED"/>
    <property type="match status" value="1"/>
</dbReference>
<dbReference type="PROSITE" id="PS50404">
    <property type="entry name" value="GST_NTER"/>
    <property type="match status" value="1"/>
</dbReference>
<dbReference type="RefSeq" id="WP_150276209.1">
    <property type="nucleotide sequence ID" value="NZ_BMFF01000002.1"/>
</dbReference>
<evidence type="ECO:0000313" key="8">
    <source>
        <dbReference type="EMBL" id="GGC92202.1"/>
    </source>
</evidence>
<keyword evidence="9" id="KW-1185">Reference proteome</keyword>
<proteinExistence type="inferred from homology"/>
<dbReference type="PROSITE" id="PS00195">
    <property type="entry name" value="GLUTAREDOXIN_1"/>
    <property type="match status" value="1"/>
</dbReference>
<evidence type="ECO:0000256" key="1">
    <source>
        <dbReference type="ARBA" id="ARBA00007787"/>
    </source>
</evidence>
<reference evidence="9" key="1">
    <citation type="journal article" date="2019" name="Int. J. Syst. Evol. Microbiol.">
        <title>The Global Catalogue of Microorganisms (GCM) 10K type strain sequencing project: providing services to taxonomists for standard genome sequencing and annotation.</title>
        <authorList>
            <consortium name="The Broad Institute Genomics Platform"/>
            <consortium name="The Broad Institute Genome Sequencing Center for Infectious Disease"/>
            <person name="Wu L."/>
            <person name="Ma J."/>
        </authorList>
    </citation>
    <scope>NUCLEOTIDE SEQUENCE [LARGE SCALE GENOMIC DNA]</scope>
    <source>
        <strain evidence="9">CGMCC 1.12482</strain>
    </source>
</reference>
<keyword evidence="6" id="KW-0963">Cytoplasm</keyword>
<organism evidence="8 9">
    <name type="scientific">Halopseudomonas salina</name>
    <dbReference type="NCBI Taxonomy" id="1323744"/>
    <lineage>
        <taxon>Bacteria</taxon>
        <taxon>Pseudomonadati</taxon>
        <taxon>Pseudomonadota</taxon>
        <taxon>Gammaproteobacteria</taxon>
        <taxon>Pseudomonadales</taxon>
        <taxon>Pseudomonadaceae</taxon>
        <taxon>Halopseudomonas</taxon>
    </lineage>
</organism>
<name>A0ABQ1P7H0_9GAMM</name>
<accession>A0ABQ1P7H0</accession>
<sequence length="85" mass="9273">MSEVTIYSSNYCPFCIRAKQLLDAKGVKYNEIRVDGQPKVRAEMTRLAGGATSVPQIWIGKTHVGGCDQLQALERSGKLDAMLAS</sequence>
<dbReference type="InterPro" id="IPR004045">
    <property type="entry name" value="Glutathione_S-Trfase_N"/>
</dbReference>